<reference evidence="5 6" key="1">
    <citation type="journal article" date="2021" name="Int. J. Syst. Evol. Microbiol.">
        <title>Lentilactobacillus fungorum sp. nov., isolated from spent mushroom substrates.</title>
        <authorList>
            <person name="Tohno M."/>
            <person name="Tanizawa Y."/>
            <person name="Kojima Y."/>
            <person name="Sakamoto M."/>
            <person name="Ohkuma M."/>
            <person name="Kobayashi H."/>
        </authorList>
    </citation>
    <scope>NUCLEOTIDE SEQUENCE [LARGE SCALE GENOMIC DNA]</scope>
    <source>
        <strain evidence="5 6">YK48G</strain>
    </source>
</reference>
<sequence length="214" mass="24064">MLSLNYTQQFALCVLGQKPKLNAFKRREVAACLLLAEVVELLRAGAIQLSADDKMLVGPGADAPADYLKPILADIRARKSQTVNSYVKNAVLSVRKKRVTLFAEALCQSLIKMNMLDEDENKYYVTQTVIDRALTELYHDMTTDKEPHEQTVMLAMLLINSGLFKSYFPKDEAEQIRLRLQEVAKSDQYPLISDVIKKIHSELSAIIAAVSFAR</sequence>
<organism evidence="5 6">
    <name type="scientific">Lentilactobacillus fungorum</name>
    <dbReference type="NCBI Taxonomy" id="2201250"/>
    <lineage>
        <taxon>Bacteria</taxon>
        <taxon>Bacillati</taxon>
        <taxon>Bacillota</taxon>
        <taxon>Bacilli</taxon>
        <taxon>Lactobacillales</taxon>
        <taxon>Lactobacillaceae</taxon>
        <taxon>Lentilactobacillus</taxon>
    </lineage>
</organism>
<evidence type="ECO:0000256" key="4">
    <source>
        <dbReference type="ARBA" id="ARBA00023136"/>
    </source>
</evidence>
<dbReference type="EMBL" id="BNJR01000017">
    <property type="protein sequence ID" value="GHP14794.1"/>
    <property type="molecule type" value="Genomic_DNA"/>
</dbReference>
<evidence type="ECO:0000313" key="6">
    <source>
        <dbReference type="Proteomes" id="UP000604765"/>
    </source>
</evidence>
<proteinExistence type="predicted"/>
<evidence type="ECO:0000313" key="5">
    <source>
        <dbReference type="EMBL" id="GHP14794.1"/>
    </source>
</evidence>
<accession>A0ABQ3W441</accession>
<keyword evidence="2" id="KW-0333">Golgi apparatus</keyword>
<dbReference type="Proteomes" id="UP000604765">
    <property type="component" value="Unassembled WGS sequence"/>
</dbReference>
<gene>
    <name evidence="5" type="ORF">YK48G_22190</name>
</gene>
<dbReference type="InterPro" id="IPR008628">
    <property type="entry name" value="GPP34-like"/>
</dbReference>
<dbReference type="Gene3D" id="1.10.3630.10">
    <property type="entry name" value="yeast vps74-n-term truncation variant domain like"/>
    <property type="match status" value="1"/>
</dbReference>
<evidence type="ECO:0000256" key="3">
    <source>
        <dbReference type="ARBA" id="ARBA00023121"/>
    </source>
</evidence>
<keyword evidence="3" id="KW-0446">Lipid-binding</keyword>
<name>A0ABQ3W441_9LACO</name>
<keyword evidence="4" id="KW-0472">Membrane</keyword>
<dbReference type="RefSeq" id="WP_203630776.1">
    <property type="nucleotide sequence ID" value="NZ_BNJR01000017.1"/>
</dbReference>
<protein>
    <recommendedName>
        <fullName evidence="7">Golgi phosphoprotein 3 (GPP34)</fullName>
    </recommendedName>
</protein>
<keyword evidence="6" id="KW-1185">Reference proteome</keyword>
<comment type="subcellular location">
    <subcellularLocation>
        <location evidence="1">Golgi apparatus membrane</location>
        <topology evidence="1">Peripheral membrane protein</topology>
        <orientation evidence="1">Cytoplasmic side</orientation>
    </subcellularLocation>
</comment>
<dbReference type="InterPro" id="IPR038261">
    <property type="entry name" value="GPP34-like_sf"/>
</dbReference>
<dbReference type="Pfam" id="PF05719">
    <property type="entry name" value="GPP34"/>
    <property type="match status" value="1"/>
</dbReference>
<comment type="caution">
    <text evidence="5">The sequence shown here is derived from an EMBL/GenBank/DDBJ whole genome shotgun (WGS) entry which is preliminary data.</text>
</comment>
<evidence type="ECO:0000256" key="2">
    <source>
        <dbReference type="ARBA" id="ARBA00023034"/>
    </source>
</evidence>
<evidence type="ECO:0000256" key="1">
    <source>
        <dbReference type="ARBA" id="ARBA00004255"/>
    </source>
</evidence>
<evidence type="ECO:0008006" key="7">
    <source>
        <dbReference type="Google" id="ProtNLM"/>
    </source>
</evidence>